<comment type="caution">
    <text evidence="3">The sequence shown here is derived from an EMBL/GenBank/DDBJ whole genome shotgun (WGS) entry which is preliminary data.</text>
</comment>
<name>A0AA36CZ93_9BILA</name>
<evidence type="ECO:0000256" key="2">
    <source>
        <dbReference type="SAM" id="SignalP"/>
    </source>
</evidence>
<feature type="chain" id="PRO_5041241503" evidence="2">
    <location>
        <begin position="18"/>
        <end position="202"/>
    </location>
</feature>
<organism evidence="3 4">
    <name type="scientific">Mesorhabditis spiculigera</name>
    <dbReference type="NCBI Taxonomy" id="96644"/>
    <lineage>
        <taxon>Eukaryota</taxon>
        <taxon>Metazoa</taxon>
        <taxon>Ecdysozoa</taxon>
        <taxon>Nematoda</taxon>
        <taxon>Chromadorea</taxon>
        <taxon>Rhabditida</taxon>
        <taxon>Rhabditina</taxon>
        <taxon>Rhabditomorpha</taxon>
        <taxon>Rhabditoidea</taxon>
        <taxon>Rhabditidae</taxon>
        <taxon>Mesorhabditinae</taxon>
        <taxon>Mesorhabditis</taxon>
    </lineage>
</organism>
<evidence type="ECO:0000313" key="4">
    <source>
        <dbReference type="Proteomes" id="UP001177023"/>
    </source>
</evidence>
<proteinExistence type="predicted"/>
<dbReference type="Proteomes" id="UP001177023">
    <property type="component" value="Unassembled WGS sequence"/>
</dbReference>
<dbReference type="AlphaFoldDB" id="A0AA36CZ93"/>
<sequence length="202" mass="22220">MISQIVFACCLAVAARASIECYDYTLVGGYNLGSEKITCREGQSCYQMQVMHDNTSILRSGGCVHNTLCTITFAESGCQEAAIGGTNMRFCCCESAEACKWDPKTKGFLHRSLDWVKTKLGLHNGEETEGEQGQQNGLDVDPTRPAIEGQVLVPKDQEPEEIPQQYASAQLELAPTRAAVEKIEDSPDAKKRRYKGVDFDVE</sequence>
<dbReference type="EMBL" id="CATQJA010002653">
    <property type="protein sequence ID" value="CAJ0578098.1"/>
    <property type="molecule type" value="Genomic_DNA"/>
</dbReference>
<keyword evidence="2" id="KW-0732">Signal</keyword>
<feature type="region of interest" description="Disordered" evidence="1">
    <location>
        <begin position="179"/>
        <end position="202"/>
    </location>
</feature>
<keyword evidence="4" id="KW-1185">Reference proteome</keyword>
<protein>
    <submittedName>
        <fullName evidence="3">Uncharacterized protein</fullName>
    </submittedName>
</protein>
<feature type="non-terminal residue" evidence="3">
    <location>
        <position position="202"/>
    </location>
</feature>
<gene>
    <name evidence="3" type="ORF">MSPICULIGERA_LOCUS16361</name>
</gene>
<feature type="signal peptide" evidence="2">
    <location>
        <begin position="1"/>
        <end position="17"/>
    </location>
</feature>
<evidence type="ECO:0000256" key="1">
    <source>
        <dbReference type="SAM" id="MobiDB-lite"/>
    </source>
</evidence>
<evidence type="ECO:0000313" key="3">
    <source>
        <dbReference type="EMBL" id="CAJ0578098.1"/>
    </source>
</evidence>
<accession>A0AA36CZ93</accession>
<reference evidence="3" key="1">
    <citation type="submission" date="2023-06" db="EMBL/GenBank/DDBJ databases">
        <authorList>
            <person name="Delattre M."/>
        </authorList>
    </citation>
    <scope>NUCLEOTIDE SEQUENCE</scope>
    <source>
        <strain evidence="3">AF72</strain>
    </source>
</reference>